<reference evidence="2 3" key="1">
    <citation type="journal article" date="2024" name="BMC Genomics">
        <title>De novo assembly and annotation of Popillia japonica's genome with initial clues to its potential as an invasive pest.</title>
        <authorList>
            <person name="Cucini C."/>
            <person name="Boschi S."/>
            <person name="Funari R."/>
            <person name="Cardaioli E."/>
            <person name="Iannotti N."/>
            <person name="Marturano G."/>
            <person name="Paoli F."/>
            <person name="Bruttini M."/>
            <person name="Carapelli A."/>
            <person name="Frati F."/>
            <person name="Nardi F."/>
        </authorList>
    </citation>
    <scope>NUCLEOTIDE SEQUENCE [LARGE SCALE GENOMIC DNA]</scope>
    <source>
        <strain evidence="2">DMR45628</strain>
    </source>
</reference>
<evidence type="ECO:0000313" key="2">
    <source>
        <dbReference type="EMBL" id="KAK9692583.1"/>
    </source>
</evidence>
<accession>A0AAW1IRT3</accession>
<proteinExistence type="predicted"/>
<feature type="compositionally biased region" description="Basic and acidic residues" evidence="1">
    <location>
        <begin position="1"/>
        <end position="20"/>
    </location>
</feature>
<organism evidence="2 3">
    <name type="scientific">Popillia japonica</name>
    <name type="common">Japanese beetle</name>
    <dbReference type="NCBI Taxonomy" id="7064"/>
    <lineage>
        <taxon>Eukaryota</taxon>
        <taxon>Metazoa</taxon>
        <taxon>Ecdysozoa</taxon>
        <taxon>Arthropoda</taxon>
        <taxon>Hexapoda</taxon>
        <taxon>Insecta</taxon>
        <taxon>Pterygota</taxon>
        <taxon>Neoptera</taxon>
        <taxon>Endopterygota</taxon>
        <taxon>Coleoptera</taxon>
        <taxon>Polyphaga</taxon>
        <taxon>Scarabaeiformia</taxon>
        <taxon>Scarabaeidae</taxon>
        <taxon>Rutelinae</taxon>
        <taxon>Popillia</taxon>
    </lineage>
</organism>
<dbReference type="Proteomes" id="UP001458880">
    <property type="component" value="Unassembled WGS sequence"/>
</dbReference>
<dbReference type="AlphaFoldDB" id="A0AAW1IRT3"/>
<dbReference type="EMBL" id="JASPKY010000576">
    <property type="protein sequence ID" value="KAK9692583.1"/>
    <property type="molecule type" value="Genomic_DNA"/>
</dbReference>
<evidence type="ECO:0000313" key="3">
    <source>
        <dbReference type="Proteomes" id="UP001458880"/>
    </source>
</evidence>
<name>A0AAW1IRT3_POPJA</name>
<evidence type="ECO:0000256" key="1">
    <source>
        <dbReference type="SAM" id="MobiDB-lite"/>
    </source>
</evidence>
<feature type="region of interest" description="Disordered" evidence="1">
    <location>
        <begin position="1"/>
        <end position="22"/>
    </location>
</feature>
<gene>
    <name evidence="2" type="ORF">QE152_g35054</name>
</gene>
<keyword evidence="3" id="KW-1185">Reference proteome</keyword>
<protein>
    <submittedName>
        <fullName evidence="2">Uncharacterized protein</fullName>
    </submittedName>
</protein>
<sequence>MKHAYSQRELKQNLDHDNVKSVRTPEGYNGKGFIVVHASTADGFIDSASLIFSLKSIAGDMNSELFKQWTMEKLIPNLEELSLVILDDAPCRTVVLNKPPTSLSKKCQTLSYCNW</sequence>
<comment type="caution">
    <text evidence="2">The sequence shown here is derived from an EMBL/GenBank/DDBJ whole genome shotgun (WGS) entry which is preliminary data.</text>
</comment>